<dbReference type="Proteomes" id="UP000030645">
    <property type="component" value="Unassembled WGS sequence"/>
</dbReference>
<evidence type="ECO:0008006" key="3">
    <source>
        <dbReference type="Google" id="ProtNLM"/>
    </source>
</evidence>
<name>W9QEU4_9ROSA</name>
<evidence type="ECO:0000313" key="2">
    <source>
        <dbReference type="Proteomes" id="UP000030645"/>
    </source>
</evidence>
<organism evidence="1 2">
    <name type="scientific">Morus notabilis</name>
    <dbReference type="NCBI Taxonomy" id="981085"/>
    <lineage>
        <taxon>Eukaryota</taxon>
        <taxon>Viridiplantae</taxon>
        <taxon>Streptophyta</taxon>
        <taxon>Embryophyta</taxon>
        <taxon>Tracheophyta</taxon>
        <taxon>Spermatophyta</taxon>
        <taxon>Magnoliopsida</taxon>
        <taxon>eudicotyledons</taxon>
        <taxon>Gunneridae</taxon>
        <taxon>Pentapetalae</taxon>
        <taxon>rosids</taxon>
        <taxon>fabids</taxon>
        <taxon>Rosales</taxon>
        <taxon>Moraceae</taxon>
        <taxon>Moreae</taxon>
        <taxon>Morus</taxon>
    </lineage>
</organism>
<reference evidence="2" key="1">
    <citation type="submission" date="2013-01" db="EMBL/GenBank/DDBJ databases">
        <title>Draft Genome Sequence of a Mulberry Tree, Morus notabilis C.K. Schneid.</title>
        <authorList>
            <person name="He N."/>
            <person name="Zhao S."/>
        </authorList>
    </citation>
    <scope>NUCLEOTIDE SEQUENCE</scope>
</reference>
<dbReference type="AlphaFoldDB" id="W9QEU4"/>
<protein>
    <recommendedName>
        <fullName evidence="3">Retrotransposon gag domain-containing protein</fullName>
    </recommendedName>
</protein>
<dbReference type="eggNOG" id="ENOG502RVI6">
    <property type="taxonomic scope" value="Eukaryota"/>
</dbReference>
<evidence type="ECO:0000313" key="1">
    <source>
        <dbReference type="EMBL" id="EXB31243.1"/>
    </source>
</evidence>
<keyword evidence="2" id="KW-1185">Reference proteome</keyword>
<proteinExistence type="predicted"/>
<dbReference type="EMBL" id="KE343505">
    <property type="protein sequence ID" value="EXB31243.1"/>
    <property type="molecule type" value="Genomic_DNA"/>
</dbReference>
<accession>W9QEU4</accession>
<sequence>MAPRRRPANQPAQQNQGFLDAMYAAFQGMATRARNEQPVEDRKQGYFREFRRAPIPSFNSEGGPQEAEFWLDSIVKHLNTMGVPDEYWVEFAVYKMEGLANTWWKQVKRRMEVAGLTWEQFEMLFNE</sequence>
<gene>
    <name evidence="1" type="ORF">L484_014724</name>
</gene>